<organism evidence="2 3">
    <name type="scientific">Nocardioides zeae</name>
    <dbReference type="NCBI Taxonomy" id="1457234"/>
    <lineage>
        <taxon>Bacteria</taxon>
        <taxon>Bacillati</taxon>
        <taxon>Actinomycetota</taxon>
        <taxon>Actinomycetes</taxon>
        <taxon>Propionibacteriales</taxon>
        <taxon>Nocardioidaceae</taxon>
        <taxon>Nocardioides</taxon>
    </lineage>
</organism>
<dbReference type="EMBL" id="JAUTAN010000001">
    <property type="protein sequence ID" value="MDQ1104518.1"/>
    <property type="molecule type" value="Genomic_DNA"/>
</dbReference>
<dbReference type="RefSeq" id="WP_307199933.1">
    <property type="nucleotide sequence ID" value="NZ_JAUTAN010000001.1"/>
</dbReference>
<protein>
    <recommendedName>
        <fullName evidence="4">DUF1490 family protein</fullName>
    </recommendedName>
</protein>
<dbReference type="Proteomes" id="UP001239215">
    <property type="component" value="Unassembled WGS sequence"/>
</dbReference>
<proteinExistence type="predicted"/>
<dbReference type="AlphaFoldDB" id="A0AAJ1U3R4"/>
<name>A0AAJ1U3R4_9ACTN</name>
<feature type="region of interest" description="Disordered" evidence="1">
    <location>
        <begin position="70"/>
        <end position="93"/>
    </location>
</feature>
<comment type="caution">
    <text evidence="2">The sequence shown here is derived from an EMBL/GenBank/DDBJ whole genome shotgun (WGS) entry which is preliminary data.</text>
</comment>
<reference evidence="2" key="1">
    <citation type="submission" date="2023-07" db="EMBL/GenBank/DDBJ databases">
        <title>Functional and genomic diversity of the sorghum phyllosphere microbiome.</title>
        <authorList>
            <person name="Shade A."/>
        </authorList>
    </citation>
    <scope>NUCLEOTIDE SEQUENCE</scope>
    <source>
        <strain evidence="2">SORGH_AS_1067</strain>
    </source>
</reference>
<evidence type="ECO:0000256" key="1">
    <source>
        <dbReference type="SAM" id="MobiDB-lite"/>
    </source>
</evidence>
<evidence type="ECO:0008006" key="4">
    <source>
        <dbReference type="Google" id="ProtNLM"/>
    </source>
</evidence>
<evidence type="ECO:0000313" key="2">
    <source>
        <dbReference type="EMBL" id="MDQ1104518.1"/>
    </source>
</evidence>
<gene>
    <name evidence="2" type="ORF">QE405_001802</name>
</gene>
<dbReference type="Pfam" id="PF07371">
    <property type="entry name" value="DUF1490"/>
    <property type="match status" value="1"/>
</dbReference>
<sequence length="93" mass="9384">MIALLGKVGSTLVTGLVGAAAWDGVKKAADSGAVREGAVGAVALGLKGKRRLEAGAERVRLTTGDIVAEARERVGEQAPPPGSDLGHGHDHDH</sequence>
<evidence type="ECO:0000313" key="3">
    <source>
        <dbReference type="Proteomes" id="UP001239215"/>
    </source>
</evidence>
<dbReference type="InterPro" id="IPR009963">
    <property type="entry name" value="DUF1490"/>
</dbReference>
<accession>A0AAJ1U3R4</accession>